<evidence type="ECO:0000313" key="6">
    <source>
        <dbReference type="Proteomes" id="UP000186666"/>
    </source>
</evidence>
<dbReference type="InterPro" id="IPR014710">
    <property type="entry name" value="RmlC-like_jellyroll"/>
</dbReference>
<dbReference type="SUPFAM" id="SSF51215">
    <property type="entry name" value="Regulatory protein AraC"/>
    <property type="match status" value="1"/>
</dbReference>
<evidence type="ECO:0000256" key="2">
    <source>
        <dbReference type="ARBA" id="ARBA00023125"/>
    </source>
</evidence>
<dbReference type="PANTHER" id="PTHR43280:SF28">
    <property type="entry name" value="HTH-TYPE TRANSCRIPTIONAL ACTIVATOR RHAS"/>
    <property type="match status" value="1"/>
</dbReference>
<dbReference type="SUPFAM" id="SSF46689">
    <property type="entry name" value="Homeodomain-like"/>
    <property type="match status" value="2"/>
</dbReference>
<accession>A0ABY1KE56</accession>
<evidence type="ECO:0000256" key="1">
    <source>
        <dbReference type="ARBA" id="ARBA00023015"/>
    </source>
</evidence>
<dbReference type="CDD" id="cd02208">
    <property type="entry name" value="cupin_RmlC-like"/>
    <property type="match status" value="1"/>
</dbReference>
<sequence>MYLIDASKTSYILNSLASELNQHSVTFDVHYWGIDPHHLHNPLHKHSFFEICYVLEGQGIYLDDGIEFALETGTLFCSRPEIWHQIHSQNEMYLVYVAFDVVPSHSGSEMLERFNKLYRTNQFLIANSQDSSSALLWSALLKHFETPEFINKEVIVSIAQALLLSFYTAFTEHTEKTFQLPKDKASLYLLNQAKAFIRDNLEQPLHLDDLANYLHLSGRHLSRLFTAEIGHSYVAYVKSERIRSAANLLKYTNEPIKNISEKVGFNSVHYFTKAFSSIMGIPPGAYRNNYTTESTPT</sequence>
<keyword evidence="2" id="KW-0238">DNA-binding</keyword>
<keyword evidence="3" id="KW-0804">Transcription</keyword>
<keyword evidence="6" id="KW-1185">Reference proteome</keyword>
<reference evidence="5 6" key="1">
    <citation type="submission" date="2017-01" db="EMBL/GenBank/DDBJ databases">
        <authorList>
            <person name="Varghese N."/>
            <person name="Submissions S."/>
        </authorList>
    </citation>
    <scope>NUCLEOTIDE SEQUENCE [LARGE SCALE GENOMIC DNA]</scope>
    <source>
        <strain evidence="5 6">ATCC 23464</strain>
    </source>
</reference>
<protein>
    <submittedName>
        <fullName evidence="5">Transcriptional regulator, AraC family</fullName>
    </submittedName>
</protein>
<feature type="domain" description="HTH araC/xylS-type" evidence="4">
    <location>
        <begin position="191"/>
        <end position="289"/>
    </location>
</feature>
<organism evidence="5 6">
    <name type="scientific">Paenibacillus macquariensis</name>
    <dbReference type="NCBI Taxonomy" id="948756"/>
    <lineage>
        <taxon>Bacteria</taxon>
        <taxon>Bacillati</taxon>
        <taxon>Bacillota</taxon>
        <taxon>Bacilli</taxon>
        <taxon>Bacillales</taxon>
        <taxon>Paenibacillaceae</taxon>
        <taxon>Paenibacillus</taxon>
    </lineage>
</organism>
<dbReference type="InterPro" id="IPR018060">
    <property type="entry name" value="HTH_AraC"/>
</dbReference>
<dbReference type="Proteomes" id="UP000186666">
    <property type="component" value="Unassembled WGS sequence"/>
</dbReference>
<dbReference type="RefSeq" id="WP_082867296.1">
    <property type="nucleotide sequence ID" value="NZ_FTNK01000035.1"/>
</dbReference>
<dbReference type="SMART" id="SM00342">
    <property type="entry name" value="HTH_ARAC"/>
    <property type="match status" value="1"/>
</dbReference>
<dbReference type="InterPro" id="IPR018062">
    <property type="entry name" value="HTH_AraC-typ_CS"/>
</dbReference>
<dbReference type="Pfam" id="PF02311">
    <property type="entry name" value="AraC_binding"/>
    <property type="match status" value="1"/>
</dbReference>
<evidence type="ECO:0000313" key="5">
    <source>
        <dbReference type="EMBL" id="SIR69497.1"/>
    </source>
</evidence>
<dbReference type="Gene3D" id="1.10.10.60">
    <property type="entry name" value="Homeodomain-like"/>
    <property type="match status" value="2"/>
</dbReference>
<proteinExistence type="predicted"/>
<dbReference type="EMBL" id="FTNK01000035">
    <property type="protein sequence ID" value="SIR69497.1"/>
    <property type="molecule type" value="Genomic_DNA"/>
</dbReference>
<comment type="caution">
    <text evidence="5">The sequence shown here is derived from an EMBL/GenBank/DDBJ whole genome shotgun (WGS) entry which is preliminary data.</text>
</comment>
<dbReference type="PANTHER" id="PTHR43280">
    <property type="entry name" value="ARAC-FAMILY TRANSCRIPTIONAL REGULATOR"/>
    <property type="match status" value="1"/>
</dbReference>
<dbReference type="InterPro" id="IPR037923">
    <property type="entry name" value="HTH-like"/>
</dbReference>
<dbReference type="InterPro" id="IPR009057">
    <property type="entry name" value="Homeodomain-like_sf"/>
</dbReference>
<dbReference type="Pfam" id="PF12833">
    <property type="entry name" value="HTH_18"/>
    <property type="match status" value="1"/>
</dbReference>
<dbReference type="InterPro" id="IPR003313">
    <property type="entry name" value="AraC-bd"/>
</dbReference>
<dbReference type="PROSITE" id="PS00041">
    <property type="entry name" value="HTH_ARAC_FAMILY_1"/>
    <property type="match status" value="1"/>
</dbReference>
<evidence type="ECO:0000259" key="4">
    <source>
        <dbReference type="PROSITE" id="PS01124"/>
    </source>
</evidence>
<evidence type="ECO:0000256" key="3">
    <source>
        <dbReference type="ARBA" id="ARBA00023163"/>
    </source>
</evidence>
<name>A0ABY1KE56_9BACL</name>
<dbReference type="PROSITE" id="PS01124">
    <property type="entry name" value="HTH_ARAC_FAMILY_2"/>
    <property type="match status" value="1"/>
</dbReference>
<dbReference type="Gene3D" id="2.60.120.10">
    <property type="entry name" value="Jelly Rolls"/>
    <property type="match status" value="1"/>
</dbReference>
<keyword evidence="1" id="KW-0805">Transcription regulation</keyword>
<gene>
    <name evidence="5" type="ORF">SAMN05421578_13514</name>
</gene>